<dbReference type="GO" id="GO:0044038">
    <property type="term" value="P:cell wall macromolecule biosynthetic process"/>
    <property type="evidence" value="ECO:0007669"/>
    <property type="project" value="TreeGrafter"/>
</dbReference>
<feature type="transmembrane region" description="Helical" evidence="6">
    <location>
        <begin position="205"/>
        <end position="223"/>
    </location>
</feature>
<dbReference type="PANTHER" id="PTHR22926">
    <property type="entry name" value="PHOSPHO-N-ACETYLMURAMOYL-PENTAPEPTIDE-TRANSFERASE"/>
    <property type="match status" value="1"/>
</dbReference>
<protein>
    <recommendedName>
        <fullName evidence="9">Phospho-N-acetylmuramoyl-pentapeptide-transferase</fullName>
    </recommendedName>
</protein>
<comment type="subcellular location">
    <subcellularLocation>
        <location evidence="1">Membrane</location>
        <topology evidence="1">Multi-pass membrane protein</topology>
    </subcellularLocation>
</comment>
<organism evidence="7 8">
    <name type="scientific">Candidatus Taylorbacteria bacterium RIFCSPHIGHO2_01_FULL_46_22b</name>
    <dbReference type="NCBI Taxonomy" id="1802301"/>
    <lineage>
        <taxon>Bacteria</taxon>
        <taxon>Candidatus Tayloriibacteriota</taxon>
    </lineage>
</organism>
<evidence type="ECO:0000256" key="5">
    <source>
        <dbReference type="ARBA" id="ARBA00023136"/>
    </source>
</evidence>
<evidence type="ECO:0000313" key="7">
    <source>
        <dbReference type="EMBL" id="OHA17633.1"/>
    </source>
</evidence>
<feature type="transmembrane region" description="Helical" evidence="6">
    <location>
        <begin position="6"/>
        <end position="30"/>
    </location>
</feature>
<dbReference type="EMBL" id="MHRF01000013">
    <property type="protein sequence ID" value="OHA17633.1"/>
    <property type="molecule type" value="Genomic_DNA"/>
</dbReference>
<evidence type="ECO:0000256" key="3">
    <source>
        <dbReference type="ARBA" id="ARBA00022692"/>
    </source>
</evidence>
<dbReference type="STRING" id="1802301.A2664_03360"/>
<comment type="caution">
    <text evidence="7">The sequence shown here is derived from an EMBL/GenBank/DDBJ whole genome shotgun (WGS) entry which is preliminary data.</text>
</comment>
<name>A0A1G2M1E9_9BACT</name>
<accession>A0A1G2M1E9</accession>
<keyword evidence="3 6" id="KW-0812">Transmembrane</keyword>
<dbReference type="GO" id="GO:0071555">
    <property type="term" value="P:cell wall organization"/>
    <property type="evidence" value="ECO:0007669"/>
    <property type="project" value="TreeGrafter"/>
</dbReference>
<dbReference type="PANTHER" id="PTHR22926:SF5">
    <property type="entry name" value="PHOSPHO-N-ACETYLMURAMOYL-PENTAPEPTIDE-TRANSFERASE HOMOLOG"/>
    <property type="match status" value="1"/>
</dbReference>
<dbReference type="GO" id="GO:0005886">
    <property type="term" value="C:plasma membrane"/>
    <property type="evidence" value="ECO:0007669"/>
    <property type="project" value="TreeGrafter"/>
</dbReference>
<feature type="transmembrane region" description="Helical" evidence="6">
    <location>
        <begin position="181"/>
        <end position="198"/>
    </location>
</feature>
<sequence length="356" mass="39173">MIIDVLKIFIPSTLSFFFGIGLSLILNHYLYKYKMWKKRAGKKTLDGADTPIFNKLHEVREVSVPKMGGILIWASPILTVALLLLLSIILPSVDTAKLLFLSRGQTWLPFATLILGGLVGLIDDYMEVRGTGDHVAGGLSLRKRLLIVSAISLLVAFWFYIKLETHSVGIPFFGEFELGWLFIPLFLLVTLGIYSGGVIDGIDGLAGGIFAAIFSAYAGIAFFQQQIDLAAFCMTLVGAILAFLWFNIPPARFYMSETGSMALTITLAVVAFLTDSVDGGHGVFVLPIIALPLVLTTLSNIIQILSKRFRKKKVFLVAPLHHHFEAIGWPAYKVTMRYWVIGIIFAIIGMMIGVIG</sequence>
<feature type="transmembrane region" description="Helical" evidence="6">
    <location>
        <begin position="283"/>
        <end position="302"/>
    </location>
</feature>
<dbReference type="Pfam" id="PF00953">
    <property type="entry name" value="Glycos_transf_4"/>
    <property type="match status" value="1"/>
</dbReference>
<dbReference type="AlphaFoldDB" id="A0A1G2M1E9"/>
<feature type="transmembrane region" description="Helical" evidence="6">
    <location>
        <begin position="105"/>
        <end position="123"/>
    </location>
</feature>
<feature type="transmembrane region" description="Helical" evidence="6">
    <location>
        <begin position="70"/>
        <end position="93"/>
    </location>
</feature>
<feature type="transmembrane region" description="Helical" evidence="6">
    <location>
        <begin position="229"/>
        <end position="248"/>
    </location>
</feature>
<keyword evidence="4 6" id="KW-1133">Transmembrane helix</keyword>
<evidence type="ECO:0000256" key="6">
    <source>
        <dbReference type="SAM" id="Phobius"/>
    </source>
</evidence>
<feature type="transmembrane region" description="Helical" evidence="6">
    <location>
        <begin position="260"/>
        <end position="277"/>
    </location>
</feature>
<keyword evidence="5 6" id="KW-0472">Membrane</keyword>
<dbReference type="GO" id="GO:0016780">
    <property type="term" value="F:phosphotransferase activity, for other substituted phosphate groups"/>
    <property type="evidence" value="ECO:0007669"/>
    <property type="project" value="InterPro"/>
</dbReference>
<reference evidence="7 8" key="1">
    <citation type="journal article" date="2016" name="Nat. Commun.">
        <title>Thousands of microbial genomes shed light on interconnected biogeochemical processes in an aquifer system.</title>
        <authorList>
            <person name="Anantharaman K."/>
            <person name="Brown C.T."/>
            <person name="Hug L.A."/>
            <person name="Sharon I."/>
            <person name="Castelle C.J."/>
            <person name="Probst A.J."/>
            <person name="Thomas B.C."/>
            <person name="Singh A."/>
            <person name="Wilkins M.J."/>
            <person name="Karaoz U."/>
            <person name="Brodie E.L."/>
            <person name="Williams K.H."/>
            <person name="Hubbard S.S."/>
            <person name="Banfield J.F."/>
        </authorList>
    </citation>
    <scope>NUCLEOTIDE SEQUENCE [LARGE SCALE GENOMIC DNA]</scope>
</reference>
<evidence type="ECO:0000313" key="8">
    <source>
        <dbReference type="Proteomes" id="UP000178873"/>
    </source>
</evidence>
<feature type="transmembrane region" description="Helical" evidence="6">
    <location>
        <begin position="338"/>
        <end position="355"/>
    </location>
</feature>
<keyword evidence="2" id="KW-0808">Transferase</keyword>
<dbReference type="Proteomes" id="UP000178873">
    <property type="component" value="Unassembled WGS sequence"/>
</dbReference>
<feature type="transmembrane region" description="Helical" evidence="6">
    <location>
        <begin position="144"/>
        <end position="161"/>
    </location>
</feature>
<dbReference type="InterPro" id="IPR000715">
    <property type="entry name" value="Glycosyl_transferase_4"/>
</dbReference>
<evidence type="ECO:0000256" key="4">
    <source>
        <dbReference type="ARBA" id="ARBA00022989"/>
    </source>
</evidence>
<evidence type="ECO:0008006" key="9">
    <source>
        <dbReference type="Google" id="ProtNLM"/>
    </source>
</evidence>
<proteinExistence type="predicted"/>
<evidence type="ECO:0000256" key="2">
    <source>
        <dbReference type="ARBA" id="ARBA00022679"/>
    </source>
</evidence>
<evidence type="ECO:0000256" key="1">
    <source>
        <dbReference type="ARBA" id="ARBA00004141"/>
    </source>
</evidence>
<gene>
    <name evidence="7" type="ORF">A2664_03360</name>
</gene>